<gene>
    <name evidence="2" type="ORF">DFL_000708</name>
</gene>
<dbReference type="AlphaFoldDB" id="A0A437AEI0"/>
<dbReference type="VEuPathDB" id="FungiDB:DFL_000708"/>
<keyword evidence="3" id="KW-1185">Reference proteome</keyword>
<protein>
    <recommendedName>
        <fullName evidence="1">F-box domain-containing protein</fullName>
    </recommendedName>
</protein>
<evidence type="ECO:0000259" key="1">
    <source>
        <dbReference type="Pfam" id="PF12937"/>
    </source>
</evidence>
<dbReference type="Pfam" id="PF12937">
    <property type="entry name" value="F-box-like"/>
    <property type="match status" value="1"/>
</dbReference>
<sequence length="590" mass="67964">MASLVGLSQAPEILYLILQYLRNNDIFSLLQTCKSLYPACHRELWSALVFDGLESGIYPGRGIKLDQGYLKFQDAIDTMGADGLGFKYTWFLGLGPAMFEFRFRKLELGRRLSDLFASGKLAPRVADVRFHCWDVLSEVKPEVVQVLHGLKKYSETKAPEDFSVSLRTEIVRSLPHLFDLEKITKYEVAVYYPQGSRKKCWSTEDGSTGGHISELGSLLTRMINLKHFSWDMKVRIHRRNKFKQSDFLTEFEELQAAFTNMQRLESLALLDYLFHPSFFLIPPSTVKKLEYGGYLSRLWWRRFAEYPFPGVEDMHIRAMESSKLVQIPRFPNLDDLFLEDVAITRLKNFTLGICQGTNSYRPVDLGECILRKNTGLRQRVSTAIAKDQAHLLINRAQLRILQKIENYKPIIVNDYTSQFMEDGTKEDPTSSQLTQDYLRILIHGPETGDLESWKDGGEQAMDFAQYSQIELHSGLYKCIDLVQREYTSRLANGENLDQNSFTRACVQMFSKWPNWEGVHSLTSARARAETVVEGYARRLIANVSRTKDKSELVEKYTERFFEGGGAEVESVTDEWVQKIVKRIEEEEEAK</sequence>
<dbReference type="InterPro" id="IPR001810">
    <property type="entry name" value="F-box_dom"/>
</dbReference>
<evidence type="ECO:0000313" key="2">
    <source>
        <dbReference type="EMBL" id="RVD89713.1"/>
    </source>
</evidence>
<dbReference type="OrthoDB" id="5368415at2759"/>
<evidence type="ECO:0000313" key="3">
    <source>
        <dbReference type="Proteomes" id="UP000283090"/>
    </source>
</evidence>
<dbReference type="GeneID" id="93583019"/>
<organism evidence="2 3">
    <name type="scientific">Arthrobotrys flagrans</name>
    <name type="common">Nematode-trapping fungus</name>
    <name type="synonym">Trichothecium flagrans</name>
    <dbReference type="NCBI Taxonomy" id="97331"/>
    <lineage>
        <taxon>Eukaryota</taxon>
        <taxon>Fungi</taxon>
        <taxon>Dikarya</taxon>
        <taxon>Ascomycota</taxon>
        <taxon>Pezizomycotina</taxon>
        <taxon>Orbiliomycetes</taxon>
        <taxon>Orbiliales</taxon>
        <taxon>Orbiliaceae</taxon>
        <taxon>Arthrobotrys</taxon>
    </lineage>
</organism>
<dbReference type="RefSeq" id="XP_067495257.1">
    <property type="nucleotide sequence ID" value="XM_067636606.1"/>
</dbReference>
<proteinExistence type="predicted"/>
<feature type="domain" description="F-box" evidence="1">
    <location>
        <begin position="11"/>
        <end position="50"/>
    </location>
</feature>
<dbReference type="InterPro" id="IPR036047">
    <property type="entry name" value="F-box-like_dom_sf"/>
</dbReference>
<dbReference type="SUPFAM" id="SSF81383">
    <property type="entry name" value="F-box domain"/>
    <property type="match status" value="1"/>
</dbReference>
<comment type="caution">
    <text evidence="2">The sequence shown here is derived from an EMBL/GenBank/DDBJ whole genome shotgun (WGS) entry which is preliminary data.</text>
</comment>
<dbReference type="EMBL" id="SAEB01000001">
    <property type="protein sequence ID" value="RVD89713.1"/>
    <property type="molecule type" value="Genomic_DNA"/>
</dbReference>
<accession>A0A437AEI0</accession>
<reference evidence="2 3" key="1">
    <citation type="submission" date="2019-01" db="EMBL/GenBank/DDBJ databases">
        <title>Intercellular communication is required for trap formation in the nematode-trapping fungus Duddingtonia flagrans.</title>
        <authorList>
            <person name="Youssar L."/>
            <person name="Wernet V."/>
            <person name="Hensel N."/>
            <person name="Hildebrandt H.-G."/>
            <person name="Fischer R."/>
        </authorList>
    </citation>
    <scope>NUCLEOTIDE SEQUENCE [LARGE SCALE GENOMIC DNA]</scope>
    <source>
        <strain evidence="2 3">CBS H-5679</strain>
    </source>
</reference>
<dbReference type="Proteomes" id="UP000283090">
    <property type="component" value="Unassembled WGS sequence"/>
</dbReference>
<name>A0A437AEI0_ARTFL</name>